<evidence type="ECO:0000313" key="3">
    <source>
        <dbReference type="Proteomes" id="UP000001574"/>
    </source>
</evidence>
<dbReference type="Proteomes" id="UP000001574">
    <property type="component" value="Chromosome"/>
</dbReference>
<feature type="compositionally biased region" description="Basic residues" evidence="1">
    <location>
        <begin position="1"/>
        <end position="11"/>
    </location>
</feature>
<gene>
    <name evidence="2" type="ordered locus">MAV_0428</name>
</gene>
<accession>A0A0H2ZSQ7</accession>
<sequence>MSHNGYRRLRRQVQIATMKRSDSTTSPPGISMRTGPETSTGPLGTT</sequence>
<dbReference type="EMBL" id="CP000479">
    <property type="protein sequence ID" value="ABK64735.1"/>
    <property type="molecule type" value="Genomic_DNA"/>
</dbReference>
<dbReference type="AlphaFoldDB" id="A0A0H2ZSQ7"/>
<dbReference type="KEGG" id="mav:MAV_0428"/>
<feature type="compositionally biased region" description="Polar residues" evidence="1">
    <location>
        <begin position="36"/>
        <end position="46"/>
    </location>
</feature>
<name>A0A0H2ZSQ7_MYCA1</name>
<evidence type="ECO:0000256" key="1">
    <source>
        <dbReference type="SAM" id="MobiDB-lite"/>
    </source>
</evidence>
<feature type="region of interest" description="Disordered" evidence="1">
    <location>
        <begin position="1"/>
        <end position="46"/>
    </location>
</feature>
<evidence type="ECO:0000313" key="2">
    <source>
        <dbReference type="EMBL" id="ABK64735.1"/>
    </source>
</evidence>
<dbReference type="HOGENOM" id="CLU_3185997_0_0_11"/>
<reference evidence="2 3" key="1">
    <citation type="submission" date="2006-10" db="EMBL/GenBank/DDBJ databases">
        <authorList>
            <person name="Fleischmann R.D."/>
            <person name="Dodson R.J."/>
            <person name="Haft D.H."/>
            <person name="Merkel J.S."/>
            <person name="Nelson W.C."/>
            <person name="Fraser C.M."/>
        </authorList>
    </citation>
    <scope>NUCLEOTIDE SEQUENCE [LARGE SCALE GENOMIC DNA]</scope>
    <source>
        <strain evidence="2 3">104</strain>
    </source>
</reference>
<protein>
    <submittedName>
        <fullName evidence="2">Uncharacterized protein</fullName>
    </submittedName>
</protein>
<organism evidence="2 3">
    <name type="scientific">Mycobacterium avium (strain 104)</name>
    <dbReference type="NCBI Taxonomy" id="243243"/>
    <lineage>
        <taxon>Bacteria</taxon>
        <taxon>Bacillati</taxon>
        <taxon>Actinomycetota</taxon>
        <taxon>Actinomycetes</taxon>
        <taxon>Mycobacteriales</taxon>
        <taxon>Mycobacteriaceae</taxon>
        <taxon>Mycobacterium</taxon>
        <taxon>Mycobacterium avium complex (MAC)</taxon>
    </lineage>
</organism>
<proteinExistence type="predicted"/>